<feature type="region of interest" description="Disordered" evidence="1">
    <location>
        <begin position="1"/>
        <end position="63"/>
    </location>
</feature>
<dbReference type="EMBL" id="BKCJ011792986">
    <property type="protein sequence ID" value="GFD53333.1"/>
    <property type="molecule type" value="Genomic_DNA"/>
</dbReference>
<name>A0A699X2Q5_TANCI</name>
<accession>A0A699X2Q5</accession>
<sequence length="63" mass="6317">YENPLARRPARFGSAGSRSIAAPRGAGRGAGCGLSANRSHARVHRDGIGNAGATKSSGAGRSR</sequence>
<dbReference type="AlphaFoldDB" id="A0A699X2Q5"/>
<gene>
    <name evidence="2" type="ORF">Tci_925302</name>
</gene>
<feature type="non-terminal residue" evidence="2">
    <location>
        <position position="1"/>
    </location>
</feature>
<feature type="compositionally biased region" description="Low complexity" evidence="1">
    <location>
        <begin position="13"/>
        <end position="25"/>
    </location>
</feature>
<proteinExistence type="predicted"/>
<comment type="caution">
    <text evidence="2">The sequence shown here is derived from an EMBL/GenBank/DDBJ whole genome shotgun (WGS) entry which is preliminary data.</text>
</comment>
<protein>
    <submittedName>
        <fullName evidence="2">Uncharacterized protein</fullName>
    </submittedName>
</protein>
<feature type="compositionally biased region" description="Polar residues" evidence="1">
    <location>
        <begin position="53"/>
        <end position="63"/>
    </location>
</feature>
<evidence type="ECO:0000313" key="2">
    <source>
        <dbReference type="EMBL" id="GFD53333.1"/>
    </source>
</evidence>
<reference evidence="2" key="1">
    <citation type="journal article" date="2019" name="Sci. Rep.">
        <title>Draft genome of Tanacetum cinerariifolium, the natural source of mosquito coil.</title>
        <authorList>
            <person name="Yamashiro T."/>
            <person name="Shiraishi A."/>
            <person name="Satake H."/>
            <person name="Nakayama K."/>
        </authorList>
    </citation>
    <scope>NUCLEOTIDE SEQUENCE</scope>
</reference>
<organism evidence="2">
    <name type="scientific">Tanacetum cinerariifolium</name>
    <name type="common">Dalmatian daisy</name>
    <name type="synonym">Chrysanthemum cinerariifolium</name>
    <dbReference type="NCBI Taxonomy" id="118510"/>
    <lineage>
        <taxon>Eukaryota</taxon>
        <taxon>Viridiplantae</taxon>
        <taxon>Streptophyta</taxon>
        <taxon>Embryophyta</taxon>
        <taxon>Tracheophyta</taxon>
        <taxon>Spermatophyta</taxon>
        <taxon>Magnoliopsida</taxon>
        <taxon>eudicotyledons</taxon>
        <taxon>Gunneridae</taxon>
        <taxon>Pentapetalae</taxon>
        <taxon>asterids</taxon>
        <taxon>campanulids</taxon>
        <taxon>Asterales</taxon>
        <taxon>Asteraceae</taxon>
        <taxon>Asteroideae</taxon>
        <taxon>Anthemideae</taxon>
        <taxon>Anthemidinae</taxon>
        <taxon>Tanacetum</taxon>
    </lineage>
</organism>
<evidence type="ECO:0000256" key="1">
    <source>
        <dbReference type="SAM" id="MobiDB-lite"/>
    </source>
</evidence>